<gene>
    <name evidence="2" type="ORF">P7K49_008436</name>
</gene>
<name>A0ABQ9VXQ2_SAGOE</name>
<evidence type="ECO:0000313" key="2">
    <source>
        <dbReference type="EMBL" id="KAK2114170.1"/>
    </source>
</evidence>
<feature type="compositionally biased region" description="Polar residues" evidence="1">
    <location>
        <begin position="60"/>
        <end position="75"/>
    </location>
</feature>
<proteinExistence type="predicted"/>
<evidence type="ECO:0000313" key="3">
    <source>
        <dbReference type="Proteomes" id="UP001266305"/>
    </source>
</evidence>
<dbReference type="Proteomes" id="UP001266305">
    <property type="component" value="Unassembled WGS sequence"/>
</dbReference>
<feature type="compositionally biased region" description="Polar residues" evidence="1">
    <location>
        <begin position="124"/>
        <end position="133"/>
    </location>
</feature>
<feature type="region of interest" description="Disordered" evidence="1">
    <location>
        <begin position="59"/>
        <end position="133"/>
    </location>
</feature>
<sequence length="133" mass="13792">MRLATAASEAYTTPLAVSELLSCKQCGVGRDQDEVPGRGTERAAGYLGGWAPGRAALCNTEVTSPPHSRCQSASENVPKKGAQAPGEQRPGPPAPLGVGDLHTVSRPQVENAELEDRGPGHVNGSLQDVNKVV</sequence>
<evidence type="ECO:0000256" key="1">
    <source>
        <dbReference type="SAM" id="MobiDB-lite"/>
    </source>
</evidence>
<keyword evidence="3" id="KW-1185">Reference proteome</keyword>
<organism evidence="2 3">
    <name type="scientific">Saguinus oedipus</name>
    <name type="common">Cotton-top tamarin</name>
    <name type="synonym">Oedipomidas oedipus</name>
    <dbReference type="NCBI Taxonomy" id="9490"/>
    <lineage>
        <taxon>Eukaryota</taxon>
        <taxon>Metazoa</taxon>
        <taxon>Chordata</taxon>
        <taxon>Craniata</taxon>
        <taxon>Vertebrata</taxon>
        <taxon>Euteleostomi</taxon>
        <taxon>Mammalia</taxon>
        <taxon>Eutheria</taxon>
        <taxon>Euarchontoglires</taxon>
        <taxon>Primates</taxon>
        <taxon>Haplorrhini</taxon>
        <taxon>Platyrrhini</taxon>
        <taxon>Cebidae</taxon>
        <taxon>Callitrichinae</taxon>
        <taxon>Saguinus</taxon>
    </lineage>
</organism>
<comment type="caution">
    <text evidence="2">The sequence shown here is derived from an EMBL/GenBank/DDBJ whole genome shotgun (WGS) entry which is preliminary data.</text>
</comment>
<reference evidence="2 3" key="1">
    <citation type="submission" date="2023-05" db="EMBL/GenBank/DDBJ databases">
        <title>B98-5 Cell Line De Novo Hybrid Assembly: An Optical Mapping Approach.</title>
        <authorList>
            <person name="Kananen K."/>
            <person name="Auerbach J.A."/>
            <person name="Kautto E."/>
            <person name="Blachly J.S."/>
        </authorList>
    </citation>
    <scope>NUCLEOTIDE SEQUENCE [LARGE SCALE GENOMIC DNA]</scope>
    <source>
        <strain evidence="2">B95-8</strain>
        <tissue evidence="2">Cell line</tissue>
    </source>
</reference>
<protein>
    <submittedName>
        <fullName evidence="2">Uncharacterized protein</fullName>
    </submittedName>
</protein>
<accession>A0ABQ9VXQ2</accession>
<dbReference type="EMBL" id="JASSZA010000004">
    <property type="protein sequence ID" value="KAK2114170.1"/>
    <property type="molecule type" value="Genomic_DNA"/>
</dbReference>